<proteinExistence type="predicted"/>
<accession>A0ABW8YXP9</accession>
<dbReference type="RefSeq" id="WP_408085332.1">
    <property type="nucleotide sequence ID" value="NZ_JBELPZ010000011.1"/>
</dbReference>
<dbReference type="EMBL" id="JBELPZ010000011">
    <property type="protein sequence ID" value="MFL9845064.1"/>
    <property type="molecule type" value="Genomic_DNA"/>
</dbReference>
<evidence type="ECO:0000313" key="2">
    <source>
        <dbReference type="Proteomes" id="UP001629156"/>
    </source>
</evidence>
<evidence type="ECO:0008006" key="3">
    <source>
        <dbReference type="Google" id="ProtNLM"/>
    </source>
</evidence>
<keyword evidence="2" id="KW-1185">Reference proteome</keyword>
<gene>
    <name evidence="1" type="ORF">ABS766_11595</name>
</gene>
<name>A0ABW8YXP9_9FLAO</name>
<reference evidence="1 2" key="1">
    <citation type="submission" date="2024-06" db="EMBL/GenBank/DDBJ databases">
        <authorList>
            <person name="Kaempfer P."/>
            <person name="Viver T."/>
        </authorList>
    </citation>
    <scope>NUCLEOTIDE SEQUENCE [LARGE SCALE GENOMIC DNA]</scope>
    <source>
        <strain evidence="1 2">ST-119</strain>
    </source>
</reference>
<dbReference type="Proteomes" id="UP001629156">
    <property type="component" value="Unassembled WGS sequence"/>
</dbReference>
<organism evidence="1 2">
    <name type="scientific">Flavobacterium rhizosphaerae</name>
    <dbReference type="NCBI Taxonomy" id="3163298"/>
    <lineage>
        <taxon>Bacteria</taxon>
        <taxon>Pseudomonadati</taxon>
        <taxon>Bacteroidota</taxon>
        <taxon>Flavobacteriia</taxon>
        <taxon>Flavobacteriales</taxon>
        <taxon>Flavobacteriaceae</taxon>
        <taxon>Flavobacterium</taxon>
    </lineage>
</organism>
<protein>
    <recommendedName>
        <fullName evidence="3">Four helix bundle protein</fullName>
    </recommendedName>
</protein>
<sequence>MYDKMFNKQHLTEQIMEYTAIQQCYRHYLASHRSSTEVENALQIVQNLHTLSETLHNQKLQLQDFNKNTSNEKTLITQSHQDNIRAIMLFNKDRRFSITE</sequence>
<comment type="caution">
    <text evidence="1">The sequence shown here is derived from an EMBL/GenBank/DDBJ whole genome shotgun (WGS) entry which is preliminary data.</text>
</comment>
<evidence type="ECO:0000313" key="1">
    <source>
        <dbReference type="EMBL" id="MFL9845064.1"/>
    </source>
</evidence>